<dbReference type="EMBL" id="JADBEM010000001">
    <property type="protein sequence ID" value="MBE1610672.1"/>
    <property type="molecule type" value="Genomic_DNA"/>
</dbReference>
<gene>
    <name evidence="2" type="ORF">HEB94_007520</name>
</gene>
<evidence type="ECO:0000313" key="2">
    <source>
        <dbReference type="EMBL" id="MBE1610672.1"/>
    </source>
</evidence>
<dbReference type="GO" id="GO:0016747">
    <property type="term" value="F:acyltransferase activity, transferring groups other than amino-acyl groups"/>
    <property type="evidence" value="ECO:0007669"/>
    <property type="project" value="InterPro"/>
</dbReference>
<reference evidence="2" key="1">
    <citation type="submission" date="2020-10" db="EMBL/GenBank/DDBJ databases">
        <title>Sequencing the genomes of 1000 actinobacteria strains.</title>
        <authorList>
            <person name="Klenk H.-P."/>
        </authorList>
    </citation>
    <scope>NUCLEOTIDE SEQUENCE</scope>
    <source>
        <strain evidence="2">DSM 45354</strain>
    </source>
</reference>
<sequence length="188" mass="21647">MRPDYPLETARLSLRPYRLDDLDALHALQSQPEVTRYLLWDVRDRDGARRSLERKMDETALTKDGHAIVCAVECRETGLVVGEVNLILVSREHRTGEIGYVFNPKWGGRGYATEAAERMLRLGFETFGLRRMIGRLDGRNAASARLLERLGMRREAHFVENERVKGVWTDEVVYAMLAREWKERAAST</sequence>
<dbReference type="Pfam" id="PF13302">
    <property type="entry name" value="Acetyltransf_3"/>
    <property type="match status" value="1"/>
</dbReference>
<dbReference type="PROSITE" id="PS51186">
    <property type="entry name" value="GNAT"/>
    <property type="match status" value="1"/>
</dbReference>
<dbReference type="InterPro" id="IPR000182">
    <property type="entry name" value="GNAT_dom"/>
</dbReference>
<dbReference type="InterPro" id="IPR016181">
    <property type="entry name" value="Acyl_CoA_acyltransferase"/>
</dbReference>
<accession>A0A927N2R6</accession>
<protein>
    <submittedName>
        <fullName evidence="2">RimJ/RimL family protein N-acetyltransferase</fullName>
    </submittedName>
</protein>
<dbReference type="AlphaFoldDB" id="A0A927N2R6"/>
<dbReference type="SUPFAM" id="SSF55729">
    <property type="entry name" value="Acyl-CoA N-acyltransferases (Nat)"/>
    <property type="match status" value="1"/>
</dbReference>
<dbReference type="InterPro" id="IPR051531">
    <property type="entry name" value="N-acetyltransferase"/>
</dbReference>
<comment type="caution">
    <text evidence="2">The sequence shown here is derived from an EMBL/GenBank/DDBJ whole genome shotgun (WGS) entry which is preliminary data.</text>
</comment>
<evidence type="ECO:0000259" key="1">
    <source>
        <dbReference type="PROSITE" id="PS51186"/>
    </source>
</evidence>
<organism evidence="2 3">
    <name type="scientific">Actinopolymorpha pittospori</name>
    <dbReference type="NCBI Taxonomy" id="648752"/>
    <lineage>
        <taxon>Bacteria</taxon>
        <taxon>Bacillati</taxon>
        <taxon>Actinomycetota</taxon>
        <taxon>Actinomycetes</taxon>
        <taxon>Propionibacteriales</taxon>
        <taxon>Actinopolymorphaceae</taxon>
        <taxon>Actinopolymorpha</taxon>
    </lineage>
</organism>
<evidence type="ECO:0000313" key="3">
    <source>
        <dbReference type="Proteomes" id="UP000638648"/>
    </source>
</evidence>
<dbReference type="PANTHER" id="PTHR43792">
    <property type="entry name" value="GNAT FAMILY, PUTATIVE (AFU_ORTHOLOGUE AFUA_3G00765)-RELATED-RELATED"/>
    <property type="match status" value="1"/>
</dbReference>
<dbReference type="Proteomes" id="UP000638648">
    <property type="component" value="Unassembled WGS sequence"/>
</dbReference>
<keyword evidence="3" id="KW-1185">Reference proteome</keyword>
<dbReference type="PANTHER" id="PTHR43792:SF1">
    <property type="entry name" value="N-ACETYLTRANSFERASE DOMAIN-CONTAINING PROTEIN"/>
    <property type="match status" value="1"/>
</dbReference>
<dbReference type="Gene3D" id="3.40.630.30">
    <property type="match status" value="1"/>
</dbReference>
<dbReference type="RefSeq" id="WP_337918153.1">
    <property type="nucleotide sequence ID" value="NZ_BAABJL010000095.1"/>
</dbReference>
<feature type="domain" description="N-acetyltransferase" evidence="1">
    <location>
        <begin position="12"/>
        <end position="179"/>
    </location>
</feature>
<name>A0A927N2R6_9ACTN</name>
<proteinExistence type="predicted"/>